<name>A0ABN0VX32_9ACTN</name>
<comment type="caution">
    <text evidence="3">The sequence shown here is derived from an EMBL/GenBank/DDBJ whole genome shotgun (WGS) entry which is preliminary data.</text>
</comment>
<evidence type="ECO:0000313" key="3">
    <source>
        <dbReference type="EMBL" id="GAA0319440.1"/>
    </source>
</evidence>
<evidence type="ECO:0000256" key="2">
    <source>
        <dbReference type="SAM" id="Phobius"/>
    </source>
</evidence>
<reference evidence="3 4" key="1">
    <citation type="journal article" date="2019" name="Int. J. Syst. Evol. Microbiol.">
        <title>The Global Catalogue of Microorganisms (GCM) 10K type strain sequencing project: providing services to taxonomists for standard genome sequencing and annotation.</title>
        <authorList>
            <consortium name="The Broad Institute Genomics Platform"/>
            <consortium name="The Broad Institute Genome Sequencing Center for Infectious Disease"/>
            <person name="Wu L."/>
            <person name="Ma J."/>
        </authorList>
    </citation>
    <scope>NUCLEOTIDE SEQUENCE [LARGE SCALE GENOMIC DNA]</scope>
    <source>
        <strain evidence="3 4">JCM 4505</strain>
    </source>
</reference>
<dbReference type="Proteomes" id="UP001501867">
    <property type="component" value="Unassembled WGS sequence"/>
</dbReference>
<dbReference type="RefSeq" id="WP_344168002.1">
    <property type="nucleotide sequence ID" value="NZ_BAAABV010000028.1"/>
</dbReference>
<evidence type="ECO:0000313" key="4">
    <source>
        <dbReference type="Proteomes" id="UP001501867"/>
    </source>
</evidence>
<feature type="transmembrane region" description="Helical" evidence="2">
    <location>
        <begin position="125"/>
        <end position="147"/>
    </location>
</feature>
<feature type="transmembrane region" description="Helical" evidence="2">
    <location>
        <begin position="67"/>
        <end position="89"/>
    </location>
</feature>
<organism evidence="3 4">
    <name type="scientific">Streptomyces polychromogenes</name>
    <dbReference type="NCBI Taxonomy" id="67342"/>
    <lineage>
        <taxon>Bacteria</taxon>
        <taxon>Bacillati</taxon>
        <taxon>Actinomycetota</taxon>
        <taxon>Actinomycetes</taxon>
        <taxon>Kitasatosporales</taxon>
        <taxon>Streptomycetaceae</taxon>
        <taxon>Streptomyces</taxon>
    </lineage>
</organism>
<evidence type="ECO:0008006" key="5">
    <source>
        <dbReference type="Google" id="ProtNLM"/>
    </source>
</evidence>
<feature type="transmembrane region" description="Helical" evidence="2">
    <location>
        <begin position="96"/>
        <end position="113"/>
    </location>
</feature>
<feature type="compositionally biased region" description="Low complexity" evidence="1">
    <location>
        <begin position="10"/>
        <end position="29"/>
    </location>
</feature>
<evidence type="ECO:0000256" key="1">
    <source>
        <dbReference type="SAM" id="MobiDB-lite"/>
    </source>
</evidence>
<feature type="region of interest" description="Disordered" evidence="1">
    <location>
        <begin position="1"/>
        <end position="29"/>
    </location>
</feature>
<gene>
    <name evidence="3" type="ORF">GCM10010302_68280</name>
</gene>
<sequence length="151" mass="15451">MAIAAPQFQPRRSTAARRTPAGRGRSGWAGRRLPRLATVFTGCGMALLPWMVVLAKTMPATAEVSNWPAAWIGLDAMLAAGLTGTGLLLRQGDPRVAPVAAATAALLAMDAWFDVTTSMGTSGQGLALLLAAGAELPLAVACAVVAARRTA</sequence>
<keyword evidence="2" id="KW-1133">Transmembrane helix</keyword>
<keyword evidence="2" id="KW-0812">Transmembrane</keyword>
<proteinExistence type="predicted"/>
<dbReference type="EMBL" id="BAAABV010000028">
    <property type="protein sequence ID" value="GAA0319440.1"/>
    <property type="molecule type" value="Genomic_DNA"/>
</dbReference>
<feature type="transmembrane region" description="Helical" evidence="2">
    <location>
        <begin position="33"/>
        <end position="55"/>
    </location>
</feature>
<keyword evidence="4" id="KW-1185">Reference proteome</keyword>
<protein>
    <recommendedName>
        <fullName evidence="5">LPXTG cell wall anchor domain-containing protein</fullName>
    </recommendedName>
</protein>
<accession>A0ABN0VX32</accession>
<keyword evidence="2" id="KW-0472">Membrane</keyword>